<dbReference type="Pfam" id="PF20684">
    <property type="entry name" value="Fung_rhodopsin"/>
    <property type="match status" value="1"/>
</dbReference>
<feature type="compositionally biased region" description="Basic and acidic residues" evidence="6">
    <location>
        <begin position="384"/>
        <end position="396"/>
    </location>
</feature>
<proteinExistence type="inferred from homology"/>
<feature type="compositionally biased region" description="Polar residues" evidence="6">
    <location>
        <begin position="287"/>
        <end position="296"/>
    </location>
</feature>
<dbReference type="AlphaFoldDB" id="A0AAJ0FAN4"/>
<keyword evidence="2 7" id="KW-0812">Transmembrane</keyword>
<evidence type="ECO:0000256" key="6">
    <source>
        <dbReference type="SAM" id="MobiDB-lite"/>
    </source>
</evidence>
<feature type="region of interest" description="Disordered" evidence="6">
    <location>
        <begin position="376"/>
        <end position="396"/>
    </location>
</feature>
<dbReference type="InterPro" id="IPR052337">
    <property type="entry name" value="SAT4-like"/>
</dbReference>
<evidence type="ECO:0000313" key="9">
    <source>
        <dbReference type="EMBL" id="KAK1756493.1"/>
    </source>
</evidence>
<gene>
    <name evidence="9" type="ORF">QBC47DRAFT_401396</name>
</gene>
<feature type="transmembrane region" description="Helical" evidence="7">
    <location>
        <begin position="236"/>
        <end position="256"/>
    </location>
</feature>
<evidence type="ECO:0000256" key="4">
    <source>
        <dbReference type="ARBA" id="ARBA00023136"/>
    </source>
</evidence>
<comment type="caution">
    <text evidence="9">The sequence shown here is derived from an EMBL/GenBank/DDBJ whole genome shotgun (WGS) entry which is preliminary data.</text>
</comment>
<feature type="region of interest" description="Disordered" evidence="6">
    <location>
        <begin position="263"/>
        <end position="321"/>
    </location>
</feature>
<feature type="transmembrane region" description="Helical" evidence="7">
    <location>
        <begin position="6"/>
        <end position="29"/>
    </location>
</feature>
<dbReference type="PANTHER" id="PTHR33048">
    <property type="entry name" value="PTH11-LIKE INTEGRAL MEMBRANE PROTEIN (AFU_ORTHOLOGUE AFUA_5G11245)"/>
    <property type="match status" value="1"/>
</dbReference>
<evidence type="ECO:0000313" key="10">
    <source>
        <dbReference type="Proteomes" id="UP001239445"/>
    </source>
</evidence>
<feature type="transmembrane region" description="Helical" evidence="7">
    <location>
        <begin position="86"/>
        <end position="108"/>
    </location>
</feature>
<feature type="transmembrane region" description="Helical" evidence="7">
    <location>
        <begin position="120"/>
        <end position="141"/>
    </location>
</feature>
<sequence length="396" mass="43561">MATKALMAMAIMWVLTAVTWIFVVLRTYTRACIVRRVGSDDYVFALSGVFLLFYTLFLQVSSHYGFGQPVASLDLNNAVQAVQWEMIGQTFAVIGMATAKVSLGLFLLRIVIRPWQTVALWTASVGILLVSVVVAILFWTQCIPSQSIYDPRVEGVCHFQIAPFSLLLGVACIVADFFFAAFPWLFIWGLNMRYKEKLTIAVSLSLGAIAGVAGIIRTVSLSGIASKNYTEDTVPLIIWSAVELAVTMICAGIPVLRPLFRRSPTGSTNQSSSESKRSKGYYKHGTGNDNSLTGTTDVELKTRPSSDTDLEANRSFSDADRKLGIGGPTTITYIRRDNNSDEEILGPEFRRSQQQQTETTKAGRIHVHEHIQVLVEEAGSKPPVSRDGRPSMHEVA</sequence>
<accession>A0AAJ0FAN4</accession>
<evidence type="ECO:0000256" key="2">
    <source>
        <dbReference type="ARBA" id="ARBA00022692"/>
    </source>
</evidence>
<keyword evidence="4 7" id="KW-0472">Membrane</keyword>
<dbReference type="EMBL" id="MU839832">
    <property type="protein sequence ID" value="KAK1756493.1"/>
    <property type="molecule type" value="Genomic_DNA"/>
</dbReference>
<dbReference type="GO" id="GO:0016020">
    <property type="term" value="C:membrane"/>
    <property type="evidence" value="ECO:0007669"/>
    <property type="project" value="UniProtKB-SubCell"/>
</dbReference>
<protein>
    <recommendedName>
        <fullName evidence="8">Rhodopsin domain-containing protein</fullName>
    </recommendedName>
</protein>
<feature type="transmembrane region" description="Helical" evidence="7">
    <location>
        <begin position="41"/>
        <end position="66"/>
    </location>
</feature>
<evidence type="ECO:0000259" key="8">
    <source>
        <dbReference type="Pfam" id="PF20684"/>
    </source>
</evidence>
<name>A0AAJ0FAN4_9PEZI</name>
<keyword evidence="3 7" id="KW-1133">Transmembrane helix</keyword>
<evidence type="ECO:0000256" key="3">
    <source>
        <dbReference type="ARBA" id="ARBA00022989"/>
    </source>
</evidence>
<organism evidence="9 10">
    <name type="scientific">Echria macrotheca</name>
    <dbReference type="NCBI Taxonomy" id="438768"/>
    <lineage>
        <taxon>Eukaryota</taxon>
        <taxon>Fungi</taxon>
        <taxon>Dikarya</taxon>
        <taxon>Ascomycota</taxon>
        <taxon>Pezizomycotina</taxon>
        <taxon>Sordariomycetes</taxon>
        <taxon>Sordariomycetidae</taxon>
        <taxon>Sordariales</taxon>
        <taxon>Schizotheciaceae</taxon>
        <taxon>Echria</taxon>
    </lineage>
</organism>
<comment type="similarity">
    <text evidence="5">Belongs to the SAT4 family.</text>
</comment>
<feature type="domain" description="Rhodopsin" evidence="8">
    <location>
        <begin position="25"/>
        <end position="262"/>
    </location>
</feature>
<dbReference type="InterPro" id="IPR049326">
    <property type="entry name" value="Rhodopsin_dom_fungi"/>
</dbReference>
<dbReference type="Proteomes" id="UP001239445">
    <property type="component" value="Unassembled WGS sequence"/>
</dbReference>
<dbReference type="PANTHER" id="PTHR33048:SF93">
    <property type="entry name" value="INTEGRAL MEMBRANE PROTEIN"/>
    <property type="match status" value="1"/>
</dbReference>
<keyword evidence="10" id="KW-1185">Reference proteome</keyword>
<evidence type="ECO:0000256" key="1">
    <source>
        <dbReference type="ARBA" id="ARBA00004141"/>
    </source>
</evidence>
<feature type="transmembrane region" description="Helical" evidence="7">
    <location>
        <begin position="161"/>
        <end position="186"/>
    </location>
</feature>
<feature type="compositionally biased region" description="Polar residues" evidence="6">
    <location>
        <begin position="264"/>
        <end position="273"/>
    </location>
</feature>
<evidence type="ECO:0000256" key="7">
    <source>
        <dbReference type="SAM" id="Phobius"/>
    </source>
</evidence>
<feature type="transmembrane region" description="Helical" evidence="7">
    <location>
        <begin position="198"/>
        <end position="216"/>
    </location>
</feature>
<comment type="subcellular location">
    <subcellularLocation>
        <location evidence="1">Membrane</location>
        <topology evidence="1">Multi-pass membrane protein</topology>
    </subcellularLocation>
</comment>
<evidence type="ECO:0000256" key="5">
    <source>
        <dbReference type="ARBA" id="ARBA00038359"/>
    </source>
</evidence>
<reference evidence="9" key="1">
    <citation type="submission" date="2023-06" db="EMBL/GenBank/DDBJ databases">
        <title>Genome-scale phylogeny and comparative genomics of the fungal order Sordariales.</title>
        <authorList>
            <consortium name="Lawrence Berkeley National Laboratory"/>
            <person name="Hensen N."/>
            <person name="Bonometti L."/>
            <person name="Westerberg I."/>
            <person name="Brannstrom I.O."/>
            <person name="Guillou S."/>
            <person name="Cros-Aarteil S."/>
            <person name="Calhoun S."/>
            <person name="Haridas S."/>
            <person name="Kuo A."/>
            <person name="Mondo S."/>
            <person name="Pangilinan J."/>
            <person name="Riley R."/>
            <person name="Labutti K."/>
            <person name="Andreopoulos B."/>
            <person name="Lipzen A."/>
            <person name="Chen C."/>
            <person name="Yanf M."/>
            <person name="Daum C."/>
            <person name="Ng V."/>
            <person name="Clum A."/>
            <person name="Steindorff A."/>
            <person name="Ohm R."/>
            <person name="Martin F."/>
            <person name="Silar P."/>
            <person name="Natvig D."/>
            <person name="Lalanne C."/>
            <person name="Gautier V."/>
            <person name="Ament-Velasquez S.L."/>
            <person name="Kruys A."/>
            <person name="Hutchinson M.I."/>
            <person name="Powell A.J."/>
            <person name="Barry K."/>
            <person name="Miller A.N."/>
            <person name="Grigoriev I.V."/>
            <person name="Debuchy R."/>
            <person name="Gladieux P."/>
            <person name="Thoren M.H."/>
            <person name="Johannesson H."/>
        </authorList>
    </citation>
    <scope>NUCLEOTIDE SEQUENCE</scope>
    <source>
        <strain evidence="9">PSN4</strain>
    </source>
</reference>